<evidence type="ECO:0000256" key="8">
    <source>
        <dbReference type="SAM" id="Phobius"/>
    </source>
</evidence>
<keyword evidence="10" id="KW-1185">Reference proteome</keyword>
<dbReference type="GO" id="GO:0000139">
    <property type="term" value="C:Golgi membrane"/>
    <property type="evidence" value="ECO:0007669"/>
    <property type="project" value="UniProtKB-SubCell"/>
</dbReference>
<keyword evidence="3 8" id="KW-0812">Transmembrane</keyword>
<evidence type="ECO:0000256" key="2">
    <source>
        <dbReference type="ARBA" id="ARBA00004394"/>
    </source>
</evidence>
<evidence type="ECO:0000256" key="5">
    <source>
        <dbReference type="ARBA" id="ARBA00023034"/>
    </source>
</evidence>
<keyword evidence="6 8" id="KW-0472">Membrane</keyword>
<evidence type="ECO:0000256" key="1">
    <source>
        <dbReference type="ARBA" id="ARBA00004127"/>
    </source>
</evidence>
<dbReference type="InterPro" id="IPR045891">
    <property type="entry name" value="ZIP9"/>
</dbReference>
<evidence type="ECO:0000256" key="7">
    <source>
        <dbReference type="SAM" id="MobiDB-lite"/>
    </source>
</evidence>
<feature type="transmembrane region" description="Helical" evidence="8">
    <location>
        <begin position="36"/>
        <end position="56"/>
    </location>
</feature>
<dbReference type="Pfam" id="PF02535">
    <property type="entry name" value="Zip"/>
    <property type="match status" value="1"/>
</dbReference>
<evidence type="ECO:0000256" key="6">
    <source>
        <dbReference type="ARBA" id="ARBA00023136"/>
    </source>
</evidence>
<comment type="subcellular location">
    <subcellularLocation>
        <location evidence="1">Endomembrane system</location>
        <topology evidence="1">Multi-pass membrane protein</topology>
    </subcellularLocation>
    <subcellularLocation>
        <location evidence="2">Golgi apparatus membrane</location>
    </subcellularLocation>
</comment>
<evidence type="ECO:0000313" key="9">
    <source>
        <dbReference type="EMBL" id="KAF2100471.1"/>
    </source>
</evidence>
<feature type="compositionally biased region" description="Low complexity" evidence="7">
    <location>
        <begin position="218"/>
        <end position="234"/>
    </location>
</feature>
<gene>
    <name evidence="9" type="ORF">NA57DRAFT_54556</name>
</gene>
<dbReference type="EMBL" id="ML978124">
    <property type="protein sequence ID" value="KAF2100471.1"/>
    <property type="molecule type" value="Genomic_DNA"/>
</dbReference>
<dbReference type="GO" id="GO:0046873">
    <property type="term" value="F:metal ion transmembrane transporter activity"/>
    <property type="evidence" value="ECO:0007669"/>
    <property type="project" value="InterPro"/>
</dbReference>
<dbReference type="InterPro" id="IPR003689">
    <property type="entry name" value="ZIP"/>
</dbReference>
<comment type="caution">
    <text evidence="9">The sequence shown here is derived from an EMBL/GenBank/DDBJ whole genome shotgun (WGS) entry which is preliminary data.</text>
</comment>
<feature type="transmembrane region" description="Helical" evidence="8">
    <location>
        <begin position="169"/>
        <end position="197"/>
    </location>
</feature>
<sequence length="462" mass="48199">MWDGFFLLLVLSTVMALASFLAGMLPLSLSLSSRQLRLITAIGTGVLVGTSLIVIIPEGVETLYSASNAGVHTDFNIKTAQIEPVVVKGGAGVAQLHRLHTVDQIGGINLGEREIPSVKVHSPRSPSPKDELDEAPPTEIKPPDEDEDEGPDAPSIPEHTHKEPPEPHAYIGLALILGFILMYLIDVLPTTSAQFLLSRRRPSRPLHISLSSLHRGVHDASLSSPSASPALAPADMADNDPSAPQTSPPTTTLGLVIHAIADGIALGASTASASSNPNGASQNLGIVVFLALMLHKAPAAFGLTAVLLKQGLSTRAARAHLIIFALAAPVGAFATWVSVNLLGATHLLGKGVDEQGVDRGAWWTGVVLIFSGGTFLYVAMHSMQSASGEAHEHGGGGRGHARRVSELEGGTNGYLGNPYAGPVDYGTGVGRRKEEVNSGLTETVAMVVGMVLPLVVQMGHVH</sequence>
<protein>
    <submittedName>
        <fullName evidence="9">Zinc/iron permease</fullName>
    </submittedName>
</protein>
<dbReference type="OrthoDB" id="19859at2759"/>
<feature type="transmembrane region" description="Helical" evidence="8">
    <location>
        <begin position="361"/>
        <end position="379"/>
    </location>
</feature>
<keyword evidence="5" id="KW-0333">Golgi apparatus</keyword>
<feature type="region of interest" description="Disordered" evidence="7">
    <location>
        <begin position="116"/>
        <end position="165"/>
    </location>
</feature>
<feature type="transmembrane region" description="Helical" evidence="8">
    <location>
        <begin position="284"/>
        <end position="308"/>
    </location>
</feature>
<dbReference type="AlphaFoldDB" id="A0A9P4ILS8"/>
<feature type="transmembrane region" description="Helical" evidence="8">
    <location>
        <begin position="320"/>
        <end position="341"/>
    </location>
</feature>
<proteinExistence type="predicted"/>
<dbReference type="Proteomes" id="UP000799772">
    <property type="component" value="Unassembled WGS sequence"/>
</dbReference>
<dbReference type="PANTHER" id="PTHR16133">
    <property type="entry name" value="SOLUTE CARRIER FAMILY 39 ZINC TRANSPORTER , MEMBER 9-RELATED"/>
    <property type="match status" value="1"/>
</dbReference>
<evidence type="ECO:0000256" key="3">
    <source>
        <dbReference type="ARBA" id="ARBA00022692"/>
    </source>
</evidence>
<reference evidence="9" key="1">
    <citation type="journal article" date="2020" name="Stud. Mycol.">
        <title>101 Dothideomycetes genomes: a test case for predicting lifestyles and emergence of pathogens.</title>
        <authorList>
            <person name="Haridas S."/>
            <person name="Albert R."/>
            <person name="Binder M."/>
            <person name="Bloem J."/>
            <person name="Labutti K."/>
            <person name="Salamov A."/>
            <person name="Andreopoulos B."/>
            <person name="Baker S."/>
            <person name="Barry K."/>
            <person name="Bills G."/>
            <person name="Bluhm B."/>
            <person name="Cannon C."/>
            <person name="Castanera R."/>
            <person name="Culley D."/>
            <person name="Daum C."/>
            <person name="Ezra D."/>
            <person name="Gonzalez J."/>
            <person name="Henrissat B."/>
            <person name="Kuo A."/>
            <person name="Liang C."/>
            <person name="Lipzen A."/>
            <person name="Lutzoni F."/>
            <person name="Magnuson J."/>
            <person name="Mondo S."/>
            <person name="Nolan M."/>
            <person name="Ohm R."/>
            <person name="Pangilinan J."/>
            <person name="Park H.-J."/>
            <person name="Ramirez L."/>
            <person name="Alfaro M."/>
            <person name="Sun H."/>
            <person name="Tritt A."/>
            <person name="Yoshinaga Y."/>
            <person name="Zwiers L.-H."/>
            <person name="Turgeon B."/>
            <person name="Goodwin S."/>
            <person name="Spatafora J."/>
            <person name="Crous P."/>
            <person name="Grigoriev I."/>
        </authorList>
    </citation>
    <scope>NUCLEOTIDE SEQUENCE</scope>
    <source>
        <strain evidence="9">CBS 133067</strain>
    </source>
</reference>
<feature type="region of interest" description="Disordered" evidence="7">
    <location>
        <begin position="218"/>
        <end position="248"/>
    </location>
</feature>
<evidence type="ECO:0000313" key="10">
    <source>
        <dbReference type="Proteomes" id="UP000799772"/>
    </source>
</evidence>
<organism evidence="9 10">
    <name type="scientific">Rhizodiscina lignyota</name>
    <dbReference type="NCBI Taxonomy" id="1504668"/>
    <lineage>
        <taxon>Eukaryota</taxon>
        <taxon>Fungi</taxon>
        <taxon>Dikarya</taxon>
        <taxon>Ascomycota</taxon>
        <taxon>Pezizomycotina</taxon>
        <taxon>Dothideomycetes</taxon>
        <taxon>Pleosporomycetidae</taxon>
        <taxon>Aulographales</taxon>
        <taxon>Rhizodiscinaceae</taxon>
        <taxon>Rhizodiscina</taxon>
    </lineage>
</organism>
<dbReference type="GO" id="GO:0006829">
    <property type="term" value="P:zinc ion transport"/>
    <property type="evidence" value="ECO:0007669"/>
    <property type="project" value="InterPro"/>
</dbReference>
<keyword evidence="4 8" id="KW-1133">Transmembrane helix</keyword>
<accession>A0A9P4ILS8</accession>
<evidence type="ECO:0000256" key="4">
    <source>
        <dbReference type="ARBA" id="ARBA00022989"/>
    </source>
</evidence>
<dbReference type="PANTHER" id="PTHR16133:SF0">
    <property type="entry name" value="ZINC_IRON REGULATED TRANSPORTER-RELATED PROTEIN 102B, ISOFORM E"/>
    <property type="match status" value="1"/>
</dbReference>
<feature type="transmembrane region" description="Helical" evidence="8">
    <location>
        <begin position="6"/>
        <end position="29"/>
    </location>
</feature>
<name>A0A9P4ILS8_9PEZI</name>